<evidence type="ECO:0000256" key="3">
    <source>
        <dbReference type="ARBA" id="ARBA00022989"/>
    </source>
</evidence>
<proteinExistence type="predicted"/>
<feature type="transmembrane region" description="Helical" evidence="5">
    <location>
        <begin position="12"/>
        <end position="29"/>
    </location>
</feature>
<evidence type="ECO:0000256" key="4">
    <source>
        <dbReference type="ARBA" id="ARBA00023136"/>
    </source>
</evidence>
<dbReference type="AlphaFoldDB" id="A0A369WGD7"/>
<dbReference type="GO" id="GO:0012505">
    <property type="term" value="C:endomembrane system"/>
    <property type="evidence" value="ECO:0007669"/>
    <property type="project" value="UniProtKB-SubCell"/>
</dbReference>
<dbReference type="RefSeq" id="WP_114696022.1">
    <property type="nucleotide sequence ID" value="NZ_QQOH01000003.1"/>
</dbReference>
<dbReference type="OrthoDB" id="9811969at2"/>
<gene>
    <name evidence="6" type="ORF">DV711_12395</name>
</gene>
<dbReference type="GO" id="GO:0032259">
    <property type="term" value="P:methylation"/>
    <property type="evidence" value="ECO:0007669"/>
    <property type="project" value="UniProtKB-KW"/>
</dbReference>
<keyword evidence="2 5" id="KW-0812">Transmembrane</keyword>
<feature type="transmembrane region" description="Helical" evidence="5">
    <location>
        <begin position="91"/>
        <end position="122"/>
    </location>
</feature>
<evidence type="ECO:0000313" key="7">
    <source>
        <dbReference type="Proteomes" id="UP000253769"/>
    </source>
</evidence>
<dbReference type="InterPro" id="IPR007318">
    <property type="entry name" value="Phopholipid_MeTrfase"/>
</dbReference>
<feature type="transmembrane region" description="Helical" evidence="5">
    <location>
        <begin position="35"/>
        <end position="58"/>
    </location>
</feature>
<dbReference type="Gene3D" id="1.20.120.1630">
    <property type="match status" value="1"/>
</dbReference>
<organism evidence="6 7">
    <name type="scientific">Motiliproteus coralliicola</name>
    <dbReference type="NCBI Taxonomy" id="2283196"/>
    <lineage>
        <taxon>Bacteria</taxon>
        <taxon>Pseudomonadati</taxon>
        <taxon>Pseudomonadota</taxon>
        <taxon>Gammaproteobacteria</taxon>
        <taxon>Oceanospirillales</taxon>
        <taxon>Oceanospirillaceae</taxon>
        <taxon>Motiliproteus</taxon>
    </lineage>
</organism>
<keyword evidence="4 5" id="KW-0472">Membrane</keyword>
<protein>
    <submittedName>
        <fullName evidence="6">Isoprenylcysteine carboxylmethyltransferase family protein</fullName>
    </submittedName>
</protein>
<name>A0A369WGD7_9GAMM</name>
<keyword evidence="7" id="KW-1185">Reference proteome</keyword>
<evidence type="ECO:0000313" key="6">
    <source>
        <dbReference type="EMBL" id="RDE19676.1"/>
    </source>
</evidence>
<evidence type="ECO:0000256" key="1">
    <source>
        <dbReference type="ARBA" id="ARBA00004127"/>
    </source>
</evidence>
<accession>A0A369WGD7</accession>
<comment type="subcellular location">
    <subcellularLocation>
        <location evidence="1">Endomembrane system</location>
        <topology evidence="1">Multi-pass membrane protein</topology>
    </subcellularLocation>
</comment>
<comment type="caution">
    <text evidence="6">The sequence shown here is derived from an EMBL/GenBank/DDBJ whole genome shotgun (WGS) entry which is preliminary data.</text>
</comment>
<keyword evidence="6" id="KW-0489">Methyltransferase</keyword>
<reference evidence="6 7" key="1">
    <citation type="submission" date="2018-07" db="EMBL/GenBank/DDBJ databases">
        <title>Motiliproteus coralliicola sp. nov., a bacterium isolated from Coral.</title>
        <authorList>
            <person name="Wang G."/>
        </authorList>
    </citation>
    <scope>NUCLEOTIDE SEQUENCE [LARGE SCALE GENOMIC DNA]</scope>
    <source>
        <strain evidence="6 7">C34</strain>
    </source>
</reference>
<dbReference type="PANTHER" id="PTHR12714">
    <property type="entry name" value="PROTEIN-S ISOPRENYLCYSTEINE O-METHYLTRANSFERASE"/>
    <property type="match status" value="1"/>
</dbReference>
<dbReference type="GO" id="GO:0008168">
    <property type="term" value="F:methyltransferase activity"/>
    <property type="evidence" value="ECO:0007669"/>
    <property type="project" value="UniProtKB-KW"/>
</dbReference>
<evidence type="ECO:0000256" key="5">
    <source>
        <dbReference type="SAM" id="Phobius"/>
    </source>
</evidence>
<dbReference type="Pfam" id="PF04191">
    <property type="entry name" value="PEMT"/>
    <property type="match status" value="1"/>
</dbReference>
<dbReference type="EMBL" id="QQOH01000003">
    <property type="protein sequence ID" value="RDE19676.1"/>
    <property type="molecule type" value="Genomic_DNA"/>
</dbReference>
<dbReference type="PANTHER" id="PTHR12714:SF24">
    <property type="entry name" value="SLR1182 PROTEIN"/>
    <property type="match status" value="1"/>
</dbReference>
<keyword evidence="3 5" id="KW-1133">Transmembrane helix</keyword>
<sequence length="153" mass="17107">MVSLELKIPPVLLVILFATLMWAIAWLLPSVAVPLAARITALLFFAAIGVCFSVSGVYSFNKAKTTVNPTTPNAASALVTKGIYRHTRNPMYVGFLFALIGWGLFLANLYALVLTLGFVWYMNRFQIQPEEQALDLLFGSDFLAYKKKARRWL</sequence>
<evidence type="ECO:0000256" key="2">
    <source>
        <dbReference type="ARBA" id="ARBA00022692"/>
    </source>
</evidence>
<dbReference type="Proteomes" id="UP000253769">
    <property type="component" value="Unassembled WGS sequence"/>
</dbReference>
<keyword evidence="6" id="KW-0808">Transferase</keyword>